<evidence type="ECO:0000256" key="1">
    <source>
        <dbReference type="RuleBase" id="RU365072"/>
    </source>
</evidence>
<comment type="subcellular location">
    <subcellularLocation>
        <location evidence="1">Nucleus</location>
        <location evidence="1">Nuclear pore complex</location>
    </subcellularLocation>
    <subcellularLocation>
        <location evidence="1">Nucleus membrane</location>
    </subcellularLocation>
</comment>
<accession>A0A9D4QH00</accession>
<comment type="similarity">
    <text evidence="1">Belongs to the nucleoporin Nup84/Nup107 family.</text>
</comment>
<dbReference type="GO" id="GO:0031965">
    <property type="term" value="C:nuclear membrane"/>
    <property type="evidence" value="ECO:0007669"/>
    <property type="project" value="UniProtKB-SubCell"/>
</dbReference>
<dbReference type="VEuPathDB" id="VectorBase:RSAN_030873"/>
<reference evidence="3" key="1">
    <citation type="journal article" date="2020" name="Cell">
        <title>Large-Scale Comparative Analyses of Tick Genomes Elucidate Their Genetic Diversity and Vector Capacities.</title>
        <authorList>
            <consortium name="Tick Genome and Microbiome Consortium (TIGMIC)"/>
            <person name="Jia N."/>
            <person name="Wang J."/>
            <person name="Shi W."/>
            <person name="Du L."/>
            <person name="Sun Y."/>
            <person name="Zhan W."/>
            <person name="Jiang J.F."/>
            <person name="Wang Q."/>
            <person name="Zhang B."/>
            <person name="Ji P."/>
            <person name="Bell-Sakyi L."/>
            <person name="Cui X.M."/>
            <person name="Yuan T.T."/>
            <person name="Jiang B.G."/>
            <person name="Yang W.F."/>
            <person name="Lam T.T."/>
            <person name="Chang Q.C."/>
            <person name="Ding S.J."/>
            <person name="Wang X.J."/>
            <person name="Zhu J.G."/>
            <person name="Ruan X.D."/>
            <person name="Zhao L."/>
            <person name="Wei J.T."/>
            <person name="Ye R.Z."/>
            <person name="Que T.C."/>
            <person name="Du C.H."/>
            <person name="Zhou Y.H."/>
            <person name="Cheng J.X."/>
            <person name="Dai P.F."/>
            <person name="Guo W.B."/>
            <person name="Han X.H."/>
            <person name="Huang E.J."/>
            <person name="Li L.F."/>
            <person name="Wei W."/>
            <person name="Gao Y.C."/>
            <person name="Liu J.Z."/>
            <person name="Shao H.Z."/>
            <person name="Wang X."/>
            <person name="Wang C.C."/>
            <person name="Yang T.C."/>
            <person name="Huo Q.B."/>
            <person name="Li W."/>
            <person name="Chen H.Y."/>
            <person name="Chen S.E."/>
            <person name="Zhou L.G."/>
            <person name="Ni X.B."/>
            <person name="Tian J.H."/>
            <person name="Sheng Y."/>
            <person name="Liu T."/>
            <person name="Pan Y.S."/>
            <person name="Xia L.Y."/>
            <person name="Li J."/>
            <person name="Zhao F."/>
            <person name="Cao W.C."/>
        </authorList>
    </citation>
    <scope>NUCLEOTIDE SEQUENCE</scope>
    <source>
        <strain evidence="3">Rsan-2018</strain>
    </source>
</reference>
<gene>
    <name evidence="3" type="ORF">HPB52_006264</name>
</gene>
<dbReference type="EMBL" id="JABSTV010001245">
    <property type="protein sequence ID" value="KAH7982643.1"/>
    <property type="molecule type" value="Genomic_DNA"/>
</dbReference>
<keyword evidence="1" id="KW-0539">Nucleus</keyword>
<dbReference type="GO" id="GO:0017056">
    <property type="term" value="F:structural constituent of nuclear pore"/>
    <property type="evidence" value="ECO:0007669"/>
    <property type="project" value="UniProtKB-UniRule"/>
</dbReference>
<keyword evidence="1" id="KW-0811">Translocation</keyword>
<dbReference type="Pfam" id="PF04121">
    <property type="entry name" value="Nup84_Nup100"/>
    <property type="match status" value="1"/>
</dbReference>
<proteinExistence type="inferred from homology"/>
<dbReference type="InterPro" id="IPR007252">
    <property type="entry name" value="Nup84/Nup107"/>
</dbReference>
<comment type="function">
    <text evidence="1">Functions as a component of the nuclear pore complex (NPC).</text>
</comment>
<organism evidence="3 4">
    <name type="scientific">Rhipicephalus sanguineus</name>
    <name type="common">Brown dog tick</name>
    <name type="synonym">Ixodes sanguineus</name>
    <dbReference type="NCBI Taxonomy" id="34632"/>
    <lineage>
        <taxon>Eukaryota</taxon>
        <taxon>Metazoa</taxon>
        <taxon>Ecdysozoa</taxon>
        <taxon>Arthropoda</taxon>
        <taxon>Chelicerata</taxon>
        <taxon>Arachnida</taxon>
        <taxon>Acari</taxon>
        <taxon>Parasitiformes</taxon>
        <taxon>Ixodida</taxon>
        <taxon>Ixodoidea</taxon>
        <taxon>Ixodidae</taxon>
        <taxon>Rhipicephalinae</taxon>
        <taxon>Rhipicephalus</taxon>
        <taxon>Rhipicephalus</taxon>
    </lineage>
</organism>
<feature type="domain" description="Mutator-like transposase" evidence="2">
    <location>
        <begin position="103"/>
        <end position="176"/>
    </location>
</feature>
<keyword evidence="1" id="KW-0653">Protein transport</keyword>
<dbReference type="VEuPathDB" id="VectorBase:RSAN_042710"/>
<keyword evidence="1" id="KW-0509">mRNA transport</keyword>
<dbReference type="Pfam" id="PF20700">
    <property type="entry name" value="Mutator"/>
    <property type="match status" value="1"/>
</dbReference>
<dbReference type="GO" id="GO:0005643">
    <property type="term" value="C:nuclear pore"/>
    <property type="evidence" value="ECO:0007669"/>
    <property type="project" value="UniProtKB-SubCell"/>
</dbReference>
<reference evidence="3" key="2">
    <citation type="submission" date="2021-09" db="EMBL/GenBank/DDBJ databases">
        <authorList>
            <person name="Jia N."/>
            <person name="Wang J."/>
            <person name="Shi W."/>
            <person name="Du L."/>
            <person name="Sun Y."/>
            <person name="Zhan W."/>
            <person name="Jiang J."/>
            <person name="Wang Q."/>
            <person name="Zhang B."/>
            <person name="Ji P."/>
            <person name="Sakyi L.B."/>
            <person name="Cui X."/>
            <person name="Yuan T."/>
            <person name="Jiang B."/>
            <person name="Yang W."/>
            <person name="Lam T.T.-Y."/>
            <person name="Chang Q."/>
            <person name="Ding S."/>
            <person name="Wang X."/>
            <person name="Zhu J."/>
            <person name="Ruan X."/>
            <person name="Zhao L."/>
            <person name="Wei J."/>
            <person name="Que T."/>
            <person name="Du C."/>
            <person name="Cheng J."/>
            <person name="Dai P."/>
            <person name="Han X."/>
            <person name="Huang E."/>
            <person name="Gao Y."/>
            <person name="Liu J."/>
            <person name="Shao H."/>
            <person name="Ye R."/>
            <person name="Li L."/>
            <person name="Wei W."/>
            <person name="Wang X."/>
            <person name="Wang C."/>
            <person name="Huo Q."/>
            <person name="Li W."/>
            <person name="Guo W."/>
            <person name="Chen H."/>
            <person name="Chen S."/>
            <person name="Zhou L."/>
            <person name="Zhou L."/>
            <person name="Ni X."/>
            <person name="Tian J."/>
            <person name="Zhou Y."/>
            <person name="Sheng Y."/>
            <person name="Liu T."/>
            <person name="Pan Y."/>
            <person name="Xia L."/>
            <person name="Li J."/>
            <person name="Zhao F."/>
            <person name="Cao W."/>
        </authorList>
    </citation>
    <scope>NUCLEOTIDE SEQUENCE</scope>
    <source>
        <strain evidence="3">Rsan-2018</strain>
        <tissue evidence="3">Larvae</tissue>
    </source>
</reference>
<keyword evidence="1" id="KW-0472">Membrane</keyword>
<keyword evidence="1" id="KW-0813">Transport</keyword>
<protein>
    <recommendedName>
        <fullName evidence="1">Nuclear pore complex protein</fullName>
    </recommendedName>
</protein>
<comment type="caution">
    <text evidence="3">The sequence shown here is derived from an EMBL/GenBank/DDBJ whole genome shotgun (WGS) entry which is preliminary data.</text>
</comment>
<dbReference type="AlphaFoldDB" id="A0A9D4QH00"/>
<sequence length="218" mass="24172">MSADAILPSSRPDPAEGDLHRDLWKGAYWEAVSSFATTLHEFAVYGVLSDNVLPLPNARITWECQHWALMRILVDLSMEQELCTAKKYLAAAIGIRIRMWKGTLIKEMTEAGEEEKMLAEAAGDFCEDGTTPWITVVVDGGWSHRSHGHRYSANSGVAVIVGKRTQKLLYLGEESRSIVARGVLMSIAVKVQVFIFNWDPSGTLKLARVSLAQVEPRS</sequence>
<evidence type="ECO:0000259" key="2">
    <source>
        <dbReference type="Pfam" id="PF20700"/>
    </source>
</evidence>
<dbReference type="InterPro" id="IPR049012">
    <property type="entry name" value="Mutator_transp_dom"/>
</dbReference>
<keyword evidence="1" id="KW-0906">Nuclear pore complex</keyword>
<name>A0A9D4QH00_RHISA</name>
<dbReference type="GO" id="GO:0015031">
    <property type="term" value="P:protein transport"/>
    <property type="evidence" value="ECO:0007669"/>
    <property type="project" value="UniProtKB-KW"/>
</dbReference>
<keyword evidence="4" id="KW-1185">Reference proteome</keyword>
<dbReference type="Proteomes" id="UP000821837">
    <property type="component" value="Chromosome 1"/>
</dbReference>
<comment type="subunit">
    <text evidence="1">Part of the nuclear pore complex (NPC).</text>
</comment>
<evidence type="ECO:0000313" key="3">
    <source>
        <dbReference type="EMBL" id="KAH7982643.1"/>
    </source>
</evidence>
<evidence type="ECO:0000313" key="4">
    <source>
        <dbReference type="Proteomes" id="UP000821837"/>
    </source>
</evidence>